<keyword evidence="2" id="KW-1185">Reference proteome</keyword>
<dbReference type="Proteomes" id="UP000526892">
    <property type="component" value="Unassembled WGS sequence"/>
</dbReference>
<name>A0A7Z0LWJ2_9GAMM</name>
<reference evidence="1 2" key="1">
    <citation type="journal article" date="2003" name="Extremophiles">
        <title>Halomonas glaciei sp. nov. isolated from fast ice of Adelie Land, Antarctica.</title>
        <authorList>
            <person name="Reddy G.S."/>
            <person name="Raghavan P.U."/>
            <person name="Sarita N.B."/>
            <person name="Prakash J.S."/>
            <person name="Nagesh N."/>
            <person name="Delille D."/>
            <person name="Shivaji S."/>
        </authorList>
    </citation>
    <scope>NUCLEOTIDE SEQUENCE [LARGE SCALE GENOMIC DNA]</scope>
    <source>
        <strain evidence="1 2">DD39</strain>
    </source>
</reference>
<dbReference type="EMBL" id="JACCDE010000036">
    <property type="protein sequence ID" value="NYS79902.1"/>
    <property type="molecule type" value="Genomic_DNA"/>
</dbReference>
<comment type="caution">
    <text evidence="1">The sequence shown here is derived from an EMBL/GenBank/DDBJ whole genome shotgun (WGS) entry which is preliminary data.</text>
</comment>
<dbReference type="AlphaFoldDB" id="A0A7Z0LWJ2"/>
<organism evidence="1 2">
    <name type="scientific">Vreelandella glaciei</name>
    <dbReference type="NCBI Taxonomy" id="186761"/>
    <lineage>
        <taxon>Bacteria</taxon>
        <taxon>Pseudomonadati</taxon>
        <taxon>Pseudomonadota</taxon>
        <taxon>Gammaproteobacteria</taxon>
        <taxon>Oceanospirillales</taxon>
        <taxon>Halomonadaceae</taxon>
        <taxon>Vreelandella</taxon>
    </lineage>
</organism>
<sequence>MGGSRRTLRQAPCQDEPIVQLHHTPAGTPYVRIRDIPEALQDDFMRYLRGATMPVVDGEAGPVVFKTDWLDWLHHRRPDREAAQRR</sequence>
<dbReference type="RefSeq" id="WP_179917059.1">
    <property type="nucleotide sequence ID" value="NZ_JACCDE010000036.1"/>
</dbReference>
<evidence type="ECO:0000313" key="1">
    <source>
        <dbReference type="EMBL" id="NYS79902.1"/>
    </source>
</evidence>
<proteinExistence type="predicted"/>
<protein>
    <submittedName>
        <fullName evidence="1">Uncharacterized protein</fullName>
    </submittedName>
</protein>
<evidence type="ECO:0000313" key="2">
    <source>
        <dbReference type="Proteomes" id="UP000526892"/>
    </source>
</evidence>
<gene>
    <name evidence="1" type="ORF">HZS80_19705</name>
</gene>
<accession>A0A7Z0LWJ2</accession>